<dbReference type="RefSeq" id="WP_086614776.1">
    <property type="nucleotide sequence ID" value="NZ_MTPX02000039.1"/>
</dbReference>
<accession>A0ABX4MBW6</accession>
<reference evidence="1 2" key="1">
    <citation type="submission" date="2017-10" db="EMBL/GenBank/DDBJ databases">
        <title>Draft genome sequence of cellulolytic Actinomyces sp CtC72 isolated from cattle rumen fluid.</title>
        <authorList>
            <person name="Joshi A.J."/>
            <person name="Vasudevan G."/>
            <person name="Lanjekar V.B."/>
            <person name="Hivarkar S."/>
            <person name="Engineer A."/>
            <person name="Pore S.D."/>
            <person name="Dhakephalkar P.K."/>
            <person name="Dagar S."/>
        </authorList>
    </citation>
    <scope>NUCLEOTIDE SEQUENCE [LARGE SCALE GENOMIC DNA]</scope>
    <source>
        <strain evidence="2">CtC72</strain>
    </source>
</reference>
<evidence type="ECO:0008006" key="3">
    <source>
        <dbReference type="Google" id="ProtNLM"/>
    </source>
</evidence>
<proteinExistence type="predicted"/>
<evidence type="ECO:0000313" key="1">
    <source>
        <dbReference type="EMBL" id="PHP52926.1"/>
    </source>
</evidence>
<name>A0ABX4MBW6_9ACTO</name>
<protein>
    <recommendedName>
        <fullName evidence="3">Excreted virulence factor EspC, type VII ESX diderm</fullName>
    </recommendedName>
</protein>
<gene>
    <name evidence="1" type="ORF">BW737_006670</name>
</gene>
<sequence length="113" mass="11272">MSDGFIHIVAGDLEMLAARLGSLNGDVRTVDVEAALSNVGTAMPGSLSSGAVAAAAASLKDLTDALGSRYADVSSGTSELASAHHANDEAMAELTPRATSGSVSQWAVEKGLA</sequence>
<keyword evidence="2" id="KW-1185">Reference proteome</keyword>
<dbReference type="Proteomes" id="UP000194577">
    <property type="component" value="Unassembled WGS sequence"/>
</dbReference>
<comment type="caution">
    <text evidence="1">The sequence shown here is derived from an EMBL/GenBank/DDBJ whole genome shotgun (WGS) entry which is preliminary data.</text>
</comment>
<dbReference type="EMBL" id="MTPX02000039">
    <property type="protein sequence ID" value="PHP52926.1"/>
    <property type="molecule type" value="Genomic_DNA"/>
</dbReference>
<organism evidence="1 2">
    <name type="scientific">Actinomyces ruminis</name>
    <dbReference type="NCBI Taxonomy" id="1937003"/>
    <lineage>
        <taxon>Bacteria</taxon>
        <taxon>Bacillati</taxon>
        <taxon>Actinomycetota</taxon>
        <taxon>Actinomycetes</taxon>
        <taxon>Actinomycetales</taxon>
        <taxon>Actinomycetaceae</taxon>
        <taxon>Actinomyces</taxon>
    </lineage>
</organism>
<evidence type="ECO:0000313" key="2">
    <source>
        <dbReference type="Proteomes" id="UP000194577"/>
    </source>
</evidence>